<dbReference type="Proteomes" id="UP000799429">
    <property type="component" value="Unassembled WGS sequence"/>
</dbReference>
<keyword evidence="1" id="KW-0507">mRNA processing</keyword>
<evidence type="ECO:0000313" key="9">
    <source>
        <dbReference type="EMBL" id="KAF2837244.1"/>
    </source>
</evidence>
<evidence type="ECO:0000256" key="4">
    <source>
        <dbReference type="PROSITE-ProRule" id="PRU00176"/>
    </source>
</evidence>
<dbReference type="InterPro" id="IPR002483">
    <property type="entry name" value="PWI_dom"/>
</dbReference>
<dbReference type="InterPro" id="IPR045137">
    <property type="entry name" value="RBM26/27"/>
</dbReference>
<feature type="non-terminal residue" evidence="9">
    <location>
        <position position="714"/>
    </location>
</feature>
<feature type="compositionally biased region" description="Polar residues" evidence="6">
    <location>
        <begin position="116"/>
        <end position="127"/>
    </location>
</feature>
<dbReference type="PANTHER" id="PTHR14398">
    <property type="entry name" value="RNA RECOGNITION RRM/RNP DOMAIN"/>
    <property type="match status" value="1"/>
</dbReference>
<proteinExistence type="predicted"/>
<feature type="compositionally biased region" description="Basic and acidic residues" evidence="6">
    <location>
        <begin position="137"/>
        <end position="154"/>
    </location>
</feature>
<dbReference type="FunFam" id="1.20.1390.10:FF:000007">
    <property type="entry name" value="CCCH zinc finger and RRM domain protein"/>
    <property type="match status" value="1"/>
</dbReference>
<feature type="compositionally biased region" description="Polar residues" evidence="6">
    <location>
        <begin position="253"/>
        <end position="262"/>
    </location>
</feature>
<comment type="caution">
    <text evidence="9">The sequence shown here is derived from an EMBL/GenBank/DDBJ whole genome shotgun (WGS) entry which is preliminary data.</text>
</comment>
<comment type="function">
    <text evidence="3">May be involved in the turnover of nuclear polyadenylated (pA+) RNA.</text>
</comment>
<feature type="region of interest" description="Disordered" evidence="6">
    <location>
        <begin position="306"/>
        <end position="351"/>
    </location>
</feature>
<feature type="region of interest" description="Disordered" evidence="6">
    <location>
        <begin position="252"/>
        <end position="276"/>
    </location>
</feature>
<dbReference type="SUPFAM" id="SSF101233">
    <property type="entry name" value="PWI domain"/>
    <property type="match status" value="1"/>
</dbReference>
<feature type="region of interest" description="Disordered" evidence="6">
    <location>
        <begin position="616"/>
        <end position="635"/>
    </location>
</feature>
<feature type="region of interest" description="Disordered" evidence="6">
    <location>
        <begin position="515"/>
        <end position="596"/>
    </location>
</feature>
<feature type="compositionally biased region" description="Pro residues" evidence="6">
    <location>
        <begin position="91"/>
        <end position="109"/>
    </location>
</feature>
<dbReference type="GO" id="GO:0008270">
    <property type="term" value="F:zinc ion binding"/>
    <property type="evidence" value="ECO:0007669"/>
    <property type="project" value="UniProtKB-KW"/>
</dbReference>
<sequence length="714" mass="78359">MHVSDDDTPELKKWIVKRLEDISDADSDVLADYVLALVKSEDPDDEVKKNCLENLEDFLKEHTSGFVDEILEAIRLKSYLPGYVPIATAPPKGPSFNPPSGPAFNPPSKPSGASHPRSNAQGYQNGSYGAGQSRKRAFNDRETSEPRDVRDPHYGRGAGGDRSGKQMRRGDGTRGHGQHGRNGRHGAPGTQNINMPGLPPGLGSLQVPNMSNMPPMPTPPPGFPPIDPNNPLSAMLAMQAMGFPFPGLPAPTATGSINLNRPNSRDSPHRRRNKGQRCEAWDNAGFCPLGMNCPREHLTDAQSGAVDEYDPTSASITVSPKANGHSSPRGRGRGRSDRSGGRNVRASFSLAGPNNNRSITSVVVEQIPEENFDEKQVREFFSPFGEIESVDMQPYKRLAVVKFTDYYAARAAYDSPKVIFDNRFVKVYWYKPDTFSKPPDNGSLGANDIVKKDEDEEMIDPVEFEKKQAEAQKAHEEKQKKLKEAEAARAALEEKLKAQTEERKKLLEKLAAKTGDMSIRQENGTTSHNDTNGNADGVGAKPVEERKKSTTDALKAKLAELQAEAESMGLPDEESPAYYSGRGRGSYRGRGGYGGGYGTRGRGYDPYYGSSYRGRGGHFGGPRAGGVKRLDNRPKKVEVKGVEQGTPRDEALRQYLFNQFEFESLEPHPEHKDSMVVTFKERYVAESFIANPDIPNLGRVDLAWVTSPTTNATP</sequence>
<dbReference type="InterPro" id="IPR012677">
    <property type="entry name" value="Nucleotide-bd_a/b_plait_sf"/>
</dbReference>
<feature type="domain" description="C3H1-type" evidence="8">
    <location>
        <begin position="272"/>
        <end position="300"/>
    </location>
</feature>
<dbReference type="FunFam" id="3.30.70.330:FF:000647">
    <property type="entry name" value="CCCH zinc finger and RRM domain protein"/>
    <property type="match status" value="1"/>
</dbReference>
<dbReference type="InterPro" id="IPR036483">
    <property type="entry name" value="PWI_dom_sf"/>
</dbReference>
<keyword evidence="2 4" id="KW-0694">RNA-binding</keyword>
<accession>A0A9P4S798</accession>
<dbReference type="PROSITE" id="PS50103">
    <property type="entry name" value="ZF_C3H1"/>
    <property type="match status" value="1"/>
</dbReference>
<dbReference type="SUPFAM" id="SSF54928">
    <property type="entry name" value="RNA-binding domain, RBD"/>
    <property type="match status" value="1"/>
</dbReference>
<keyword evidence="5" id="KW-0862">Zinc</keyword>
<evidence type="ECO:0008006" key="11">
    <source>
        <dbReference type="Google" id="ProtNLM"/>
    </source>
</evidence>
<organism evidence="9 10">
    <name type="scientific">Patellaria atrata CBS 101060</name>
    <dbReference type="NCBI Taxonomy" id="1346257"/>
    <lineage>
        <taxon>Eukaryota</taxon>
        <taxon>Fungi</taxon>
        <taxon>Dikarya</taxon>
        <taxon>Ascomycota</taxon>
        <taxon>Pezizomycotina</taxon>
        <taxon>Dothideomycetes</taxon>
        <taxon>Dothideomycetes incertae sedis</taxon>
        <taxon>Patellariales</taxon>
        <taxon>Patellariaceae</taxon>
        <taxon>Patellaria</taxon>
    </lineage>
</organism>
<keyword evidence="5" id="KW-0863">Zinc-finger</keyword>
<dbReference type="InterPro" id="IPR035979">
    <property type="entry name" value="RBD_domain_sf"/>
</dbReference>
<dbReference type="GO" id="GO:0005634">
    <property type="term" value="C:nucleus"/>
    <property type="evidence" value="ECO:0007669"/>
    <property type="project" value="TreeGrafter"/>
</dbReference>
<feature type="compositionally biased region" description="Basic and acidic residues" evidence="6">
    <location>
        <begin position="162"/>
        <end position="174"/>
    </location>
</feature>
<evidence type="ECO:0000256" key="2">
    <source>
        <dbReference type="ARBA" id="ARBA00022884"/>
    </source>
</evidence>
<evidence type="ECO:0000256" key="3">
    <source>
        <dbReference type="ARBA" id="ARBA00043866"/>
    </source>
</evidence>
<dbReference type="CDD" id="cd12257">
    <property type="entry name" value="RRM1_RBM26_like"/>
    <property type="match status" value="1"/>
</dbReference>
<gene>
    <name evidence="9" type="ORF">M501DRAFT_921046</name>
</gene>
<dbReference type="OrthoDB" id="443401at2759"/>
<evidence type="ECO:0000256" key="6">
    <source>
        <dbReference type="SAM" id="MobiDB-lite"/>
    </source>
</evidence>
<feature type="compositionally biased region" description="Gly residues" evidence="6">
    <location>
        <begin position="582"/>
        <end position="596"/>
    </location>
</feature>
<feature type="region of interest" description="Disordered" evidence="6">
    <location>
        <begin position="91"/>
        <end position="199"/>
    </location>
</feature>
<dbReference type="PROSITE" id="PS50102">
    <property type="entry name" value="RRM"/>
    <property type="match status" value="1"/>
</dbReference>
<name>A0A9P4S798_9PEZI</name>
<evidence type="ECO:0000256" key="1">
    <source>
        <dbReference type="ARBA" id="ARBA00022664"/>
    </source>
</evidence>
<dbReference type="Gene3D" id="3.30.70.330">
    <property type="match status" value="1"/>
</dbReference>
<dbReference type="Pfam" id="PF00076">
    <property type="entry name" value="RRM_1"/>
    <property type="match status" value="1"/>
</dbReference>
<dbReference type="SMART" id="SM00360">
    <property type="entry name" value="RRM"/>
    <property type="match status" value="1"/>
</dbReference>
<feature type="domain" description="RRM" evidence="7">
    <location>
        <begin position="360"/>
        <end position="432"/>
    </location>
</feature>
<evidence type="ECO:0000259" key="7">
    <source>
        <dbReference type="PROSITE" id="PS50102"/>
    </source>
</evidence>
<evidence type="ECO:0000259" key="8">
    <source>
        <dbReference type="PROSITE" id="PS50103"/>
    </source>
</evidence>
<dbReference type="AlphaFoldDB" id="A0A9P4S798"/>
<dbReference type="GO" id="GO:0003723">
    <property type="term" value="F:RNA binding"/>
    <property type="evidence" value="ECO:0007669"/>
    <property type="project" value="UniProtKB-UniRule"/>
</dbReference>
<dbReference type="PANTHER" id="PTHR14398:SF0">
    <property type="entry name" value="ZINC FINGER PROTEIN SWM"/>
    <property type="match status" value="1"/>
</dbReference>
<feature type="zinc finger region" description="C3H1-type" evidence="5">
    <location>
        <begin position="272"/>
        <end position="300"/>
    </location>
</feature>
<feature type="compositionally biased region" description="Basic and acidic residues" evidence="6">
    <location>
        <begin position="542"/>
        <end position="558"/>
    </location>
</feature>
<dbReference type="EMBL" id="MU006100">
    <property type="protein sequence ID" value="KAF2837244.1"/>
    <property type="molecule type" value="Genomic_DNA"/>
</dbReference>
<dbReference type="InterPro" id="IPR000504">
    <property type="entry name" value="RRM_dom"/>
</dbReference>
<dbReference type="GO" id="GO:0006397">
    <property type="term" value="P:mRNA processing"/>
    <property type="evidence" value="ECO:0007669"/>
    <property type="project" value="UniProtKB-KW"/>
</dbReference>
<evidence type="ECO:0000256" key="5">
    <source>
        <dbReference type="PROSITE-ProRule" id="PRU00723"/>
    </source>
</evidence>
<dbReference type="Pfam" id="PF01480">
    <property type="entry name" value="PWI"/>
    <property type="match status" value="1"/>
</dbReference>
<evidence type="ECO:0000313" key="10">
    <source>
        <dbReference type="Proteomes" id="UP000799429"/>
    </source>
</evidence>
<reference evidence="9" key="1">
    <citation type="journal article" date="2020" name="Stud. Mycol.">
        <title>101 Dothideomycetes genomes: a test case for predicting lifestyles and emergence of pathogens.</title>
        <authorList>
            <person name="Haridas S."/>
            <person name="Albert R."/>
            <person name="Binder M."/>
            <person name="Bloem J."/>
            <person name="Labutti K."/>
            <person name="Salamov A."/>
            <person name="Andreopoulos B."/>
            <person name="Baker S."/>
            <person name="Barry K."/>
            <person name="Bills G."/>
            <person name="Bluhm B."/>
            <person name="Cannon C."/>
            <person name="Castanera R."/>
            <person name="Culley D."/>
            <person name="Daum C."/>
            <person name="Ezra D."/>
            <person name="Gonzalez J."/>
            <person name="Henrissat B."/>
            <person name="Kuo A."/>
            <person name="Liang C."/>
            <person name="Lipzen A."/>
            <person name="Lutzoni F."/>
            <person name="Magnuson J."/>
            <person name="Mondo S."/>
            <person name="Nolan M."/>
            <person name="Ohm R."/>
            <person name="Pangilinan J."/>
            <person name="Park H.-J."/>
            <person name="Ramirez L."/>
            <person name="Alfaro M."/>
            <person name="Sun H."/>
            <person name="Tritt A."/>
            <person name="Yoshinaga Y."/>
            <person name="Zwiers L.-H."/>
            <person name="Turgeon B."/>
            <person name="Goodwin S."/>
            <person name="Spatafora J."/>
            <person name="Crous P."/>
            <person name="Grigoriev I."/>
        </authorList>
    </citation>
    <scope>NUCLEOTIDE SEQUENCE</scope>
    <source>
        <strain evidence="9">CBS 101060</strain>
    </source>
</reference>
<dbReference type="InterPro" id="IPR000571">
    <property type="entry name" value="Znf_CCCH"/>
</dbReference>
<keyword evidence="5" id="KW-0479">Metal-binding</keyword>
<protein>
    <recommendedName>
        <fullName evidence="11">C3H1-type domain-containing protein</fullName>
    </recommendedName>
</protein>
<dbReference type="Gene3D" id="1.20.1390.10">
    <property type="entry name" value="PWI domain"/>
    <property type="match status" value="1"/>
</dbReference>
<feature type="compositionally biased region" description="Polar residues" evidence="6">
    <location>
        <begin position="520"/>
        <end position="534"/>
    </location>
</feature>
<keyword evidence="10" id="KW-1185">Reference proteome</keyword>